<feature type="disulfide bond" evidence="8">
    <location>
        <begin position="923"/>
        <end position="932"/>
    </location>
</feature>
<feature type="non-terminal residue" evidence="12">
    <location>
        <position position="1"/>
    </location>
</feature>
<evidence type="ECO:0000256" key="9">
    <source>
        <dbReference type="PROSITE-ProRule" id="PRU00124"/>
    </source>
</evidence>
<dbReference type="GO" id="GO:0005886">
    <property type="term" value="C:plasma membrane"/>
    <property type="evidence" value="ECO:0007669"/>
    <property type="project" value="TreeGrafter"/>
</dbReference>
<evidence type="ECO:0000313" key="13">
    <source>
        <dbReference type="Proteomes" id="UP000663889"/>
    </source>
</evidence>
<dbReference type="InterPro" id="IPR036055">
    <property type="entry name" value="LDL_receptor-like_sf"/>
</dbReference>
<protein>
    <recommendedName>
        <fullName evidence="11">EGF-like domain-containing protein</fullName>
    </recommendedName>
</protein>
<evidence type="ECO:0000313" key="12">
    <source>
        <dbReference type="EMBL" id="CAF1519995.1"/>
    </source>
</evidence>
<feature type="domain" description="EGF-like" evidence="11">
    <location>
        <begin position="977"/>
        <end position="1016"/>
    </location>
</feature>
<evidence type="ECO:0000259" key="11">
    <source>
        <dbReference type="PROSITE" id="PS50026"/>
    </source>
</evidence>
<dbReference type="InterPro" id="IPR000742">
    <property type="entry name" value="EGF"/>
</dbReference>
<evidence type="ECO:0000256" key="2">
    <source>
        <dbReference type="ARBA" id="ARBA00004308"/>
    </source>
</evidence>
<dbReference type="SUPFAM" id="SSF57196">
    <property type="entry name" value="EGF/Laminin"/>
    <property type="match status" value="1"/>
</dbReference>
<proteinExistence type="predicted"/>
<dbReference type="PROSITE" id="PS00022">
    <property type="entry name" value="EGF_1"/>
    <property type="match status" value="4"/>
</dbReference>
<dbReference type="PANTHER" id="PTHR24270">
    <property type="entry name" value="LOW-DENSITY LIPOPROTEIN RECEPTOR-RELATED"/>
    <property type="match status" value="1"/>
</dbReference>
<dbReference type="Pfam" id="PF00057">
    <property type="entry name" value="Ldl_recept_a"/>
    <property type="match status" value="2"/>
</dbReference>
<dbReference type="GO" id="GO:0016192">
    <property type="term" value="P:vesicle-mediated transport"/>
    <property type="evidence" value="ECO:0007669"/>
    <property type="project" value="UniProtKB-ARBA"/>
</dbReference>
<sequence length="1392" mass="162202">MELIPYCIRDDAIDQNNNNDQECFGTPITFEELKRQNFTGNNLYQWSASIDTINNYEKFCTDNSETSILKNEIYCNCTANCEKEPIEDDIKINNIPFTCYMGLETCYSTLCLHWRQICDGILNCENGEDERYCPELETNECDPDDEYRCTNGMCISKKFLLDFNYDCMDQSDEKEFFYQDEILSCYNSPNIVCEERLCPNSQYACGDGQCLINVHNEFCYNGRREVYGKNMLLRNKNESNLSSLCWNFMVCLWNRAYWFGLDKRACPSACIRSNNKPNNTIWCSQYMKNVCSENFFFQSPSNSLYPLVKYLYYNQTSTDYNWIHPNYLCFNDTICPNIPYDRIRINNLSCIALNELNSFYDMERRFSIFSNCFIRYNELNESQQVRLFYCQKAKKYISLHRLDDGNQDCIYHYDWYNISVDDESRPFSRNILEYLNSSVPCQFNLSSHFKCATTNQCIARSWLDMNRCDDKSERIFVGKCEKSLDIGCTFYRQYQTIPIRYLFQENCDGYKIMQFSIDNQTDETDCDQWSDVYLKQYRYCDGFWNFRDGRDEIDCSNSTDTRLREKIFNCSANEHYCARSNGTGISCLSIDYVGNGIIDCLGATDERRTINACSSDRPYFCVTEERCQAISDICDPYFSSIACRSEVIKFCPWITNYTCTFLEFMCKNRECISESKRCNGIFDCSEGEDEWFCDLKHVYKNKQFSIDTIEQLTYDSISIQTTTIEIPKKSKVNLPKINVMNKQYYLNCNRGIAVIKRTYNNTNKVKCFCPPSYYGNHCQYETERLTLILQMDVQASLVRYEESNRLLKLVAFLLYENTIVYYEEIVYFPLLKQIFYLIYPRIGSYKLVGHWFVRIVAYSVTMFSVELKGTWRFDVPFAFLPVKRLAVHLTLDETKSCDRKLSCGIHGRCRKYLNKFGKDYCECDNGWSGEFCTIKTICSTSFDCIHNGGKCLARSHSDKNPICICSFGRMGIDCHGQFNSCQGIICLNDGQCIPLDQRTIQWTCLCKMNTYGRHCEYRSAQINMIFSKNLYPKKRTLPVVITHFLQLKNDTLSVLFIENRILDKDVPINKEISVLNQEHIHLPNFTLVQIFSTIDHNDYYLAAIINQNNLKNLTTTILPSYRCPYVNDIISENIRQFSFMKKIKYYHHVCKLNAIKCFIDEIHLCFCTKYQIADCLIFQQESNDCPIKYCYNSGKCIRNVYNARWDFGCVCSGCSYGSLCQLKTSQYALSLDALLGRDILVDVTFVNQTILIKLTFAIVLLMIVIGFISNILSIITFSQGKSREFGSGYYLFCLPIVGQISLIILGGRFCYLLITQLNVVNNFYVVKLTCLALEYLLSVCSALFDWLTCCVGIERAVNMIKGTSFDKRLSVIWSKRLIPIIVIGVCTSLLHE</sequence>
<feature type="disulfide bond" evidence="9">
    <location>
        <begin position="99"/>
        <end position="111"/>
    </location>
</feature>
<keyword evidence="5 10" id="KW-1133">Transmembrane helix</keyword>
<feature type="disulfide bond" evidence="9">
    <location>
        <begin position="666"/>
        <end position="684"/>
    </location>
</feature>
<feature type="disulfide bond" evidence="9">
    <location>
        <begin position="106"/>
        <end position="124"/>
    </location>
</feature>
<accession>A0A815UXE3</accession>
<dbReference type="PROSITE" id="PS01209">
    <property type="entry name" value="LDLRA_1"/>
    <property type="match status" value="1"/>
</dbReference>
<feature type="transmembrane region" description="Helical" evidence="10">
    <location>
        <begin position="1334"/>
        <end position="1353"/>
    </location>
</feature>
<dbReference type="Proteomes" id="UP000663889">
    <property type="component" value="Unassembled WGS sequence"/>
</dbReference>
<feature type="disulfide bond" evidence="8">
    <location>
        <begin position="1006"/>
        <end position="1015"/>
    </location>
</feature>
<keyword evidence="7 8" id="KW-1015">Disulfide bond</keyword>
<dbReference type="InterPro" id="IPR002172">
    <property type="entry name" value="LDrepeatLR_classA_rpt"/>
</dbReference>
<dbReference type="SUPFAM" id="SSF57424">
    <property type="entry name" value="LDL receptor-like module"/>
    <property type="match status" value="3"/>
</dbReference>
<evidence type="ECO:0000256" key="10">
    <source>
        <dbReference type="SAM" id="Phobius"/>
    </source>
</evidence>
<dbReference type="InterPro" id="IPR023415">
    <property type="entry name" value="LDLR_class-A_CS"/>
</dbReference>
<dbReference type="InterPro" id="IPR050685">
    <property type="entry name" value="LDLR"/>
</dbReference>
<keyword evidence="6 10" id="KW-0472">Membrane</keyword>
<feature type="disulfide bond" evidence="8">
    <location>
        <begin position="965"/>
        <end position="974"/>
    </location>
</feature>
<name>A0A815UXE3_9BILA</name>
<keyword evidence="4" id="KW-0677">Repeat</keyword>
<dbReference type="PROSITE" id="PS50068">
    <property type="entry name" value="LDLRA_2"/>
    <property type="match status" value="3"/>
</dbReference>
<comment type="caution">
    <text evidence="8">Lacks conserved residue(s) required for the propagation of feature annotation.</text>
</comment>
<feature type="transmembrane region" description="Helical" evidence="10">
    <location>
        <begin position="1254"/>
        <end position="1277"/>
    </location>
</feature>
<feature type="domain" description="EGF-like" evidence="11">
    <location>
        <begin position="934"/>
        <end position="975"/>
    </location>
</feature>
<dbReference type="SMART" id="SM00192">
    <property type="entry name" value="LDLa"/>
    <property type="match status" value="4"/>
</dbReference>
<evidence type="ECO:0000256" key="1">
    <source>
        <dbReference type="ARBA" id="ARBA00004167"/>
    </source>
</evidence>
<dbReference type="GO" id="GO:0012505">
    <property type="term" value="C:endomembrane system"/>
    <property type="evidence" value="ECO:0007669"/>
    <property type="project" value="UniProtKB-SubCell"/>
</dbReference>
<feature type="disulfide bond" evidence="9">
    <location>
        <begin position="659"/>
        <end position="671"/>
    </location>
</feature>
<gene>
    <name evidence="12" type="ORF">SEV965_LOCUS36978</name>
</gene>
<comment type="caution">
    <text evidence="12">The sequence shown here is derived from an EMBL/GenBank/DDBJ whole genome shotgun (WGS) entry which is preliminary data.</text>
</comment>
<dbReference type="PRINTS" id="PR00261">
    <property type="entry name" value="LDLRECEPTOR"/>
</dbReference>
<feature type="domain" description="EGF-like" evidence="11">
    <location>
        <begin position="893"/>
        <end position="933"/>
    </location>
</feature>
<dbReference type="Gene3D" id="2.10.25.10">
    <property type="entry name" value="Laminin"/>
    <property type="match status" value="1"/>
</dbReference>
<dbReference type="PROSITE" id="PS50026">
    <property type="entry name" value="EGF_3"/>
    <property type="match status" value="3"/>
</dbReference>
<keyword evidence="3 10" id="KW-0812">Transmembrane</keyword>
<evidence type="ECO:0000256" key="4">
    <source>
        <dbReference type="ARBA" id="ARBA00022737"/>
    </source>
</evidence>
<dbReference type="CDD" id="cd00112">
    <property type="entry name" value="LDLa"/>
    <property type="match status" value="3"/>
</dbReference>
<feature type="transmembrane region" description="Helical" evidence="10">
    <location>
        <begin position="1289"/>
        <end position="1314"/>
    </location>
</feature>
<feature type="disulfide bond" evidence="9">
    <location>
        <begin position="118"/>
        <end position="133"/>
    </location>
</feature>
<dbReference type="EMBL" id="CAJNOU010007174">
    <property type="protein sequence ID" value="CAF1519995.1"/>
    <property type="molecule type" value="Genomic_DNA"/>
</dbReference>
<evidence type="ECO:0000256" key="6">
    <source>
        <dbReference type="ARBA" id="ARBA00023136"/>
    </source>
</evidence>
<reference evidence="12" key="1">
    <citation type="submission" date="2021-02" db="EMBL/GenBank/DDBJ databases">
        <authorList>
            <person name="Nowell W R."/>
        </authorList>
    </citation>
    <scope>NUCLEOTIDE SEQUENCE</scope>
</reference>
<evidence type="ECO:0000256" key="7">
    <source>
        <dbReference type="ARBA" id="ARBA00023157"/>
    </source>
</evidence>
<dbReference type="PROSITE" id="PS01186">
    <property type="entry name" value="EGF_2"/>
    <property type="match status" value="1"/>
</dbReference>
<feature type="disulfide bond" evidence="9">
    <location>
        <begin position="149"/>
        <end position="167"/>
    </location>
</feature>
<dbReference type="Gene3D" id="4.10.400.10">
    <property type="entry name" value="Low-density Lipoprotein Receptor"/>
    <property type="match status" value="3"/>
</dbReference>
<evidence type="ECO:0000256" key="3">
    <source>
        <dbReference type="ARBA" id="ARBA00022692"/>
    </source>
</evidence>
<organism evidence="12 13">
    <name type="scientific">Rotaria sordida</name>
    <dbReference type="NCBI Taxonomy" id="392033"/>
    <lineage>
        <taxon>Eukaryota</taxon>
        <taxon>Metazoa</taxon>
        <taxon>Spiralia</taxon>
        <taxon>Gnathifera</taxon>
        <taxon>Rotifera</taxon>
        <taxon>Eurotatoria</taxon>
        <taxon>Bdelloidea</taxon>
        <taxon>Philodinida</taxon>
        <taxon>Philodinidae</taxon>
        <taxon>Rotaria</taxon>
    </lineage>
</organism>
<feature type="disulfide bond" evidence="9">
    <location>
        <begin position="678"/>
        <end position="693"/>
    </location>
</feature>
<dbReference type="SMART" id="SM00181">
    <property type="entry name" value="EGF"/>
    <property type="match status" value="3"/>
</dbReference>
<evidence type="ECO:0000256" key="5">
    <source>
        <dbReference type="ARBA" id="ARBA00022989"/>
    </source>
</evidence>
<comment type="subcellular location">
    <subcellularLocation>
        <location evidence="2">Endomembrane system</location>
    </subcellularLocation>
    <subcellularLocation>
        <location evidence="1">Membrane</location>
        <topology evidence="1">Single-pass membrane protein</topology>
    </subcellularLocation>
</comment>
<keyword evidence="8" id="KW-0245">EGF-like domain</keyword>
<evidence type="ECO:0000256" key="8">
    <source>
        <dbReference type="PROSITE-ProRule" id="PRU00076"/>
    </source>
</evidence>